<organism evidence="2 3">
    <name type="scientific">Calocera viscosa (strain TUFC12733)</name>
    <dbReference type="NCBI Taxonomy" id="1330018"/>
    <lineage>
        <taxon>Eukaryota</taxon>
        <taxon>Fungi</taxon>
        <taxon>Dikarya</taxon>
        <taxon>Basidiomycota</taxon>
        <taxon>Agaricomycotina</taxon>
        <taxon>Dacrymycetes</taxon>
        <taxon>Dacrymycetales</taxon>
        <taxon>Dacrymycetaceae</taxon>
        <taxon>Calocera</taxon>
    </lineage>
</organism>
<gene>
    <name evidence="2" type="ORF">CALVIDRAFT_602859</name>
</gene>
<feature type="compositionally biased region" description="Basic and acidic residues" evidence="1">
    <location>
        <begin position="371"/>
        <end position="380"/>
    </location>
</feature>
<reference evidence="2 3" key="1">
    <citation type="journal article" date="2016" name="Mol. Biol. Evol.">
        <title>Comparative Genomics of Early-Diverging Mushroom-Forming Fungi Provides Insights into the Origins of Lignocellulose Decay Capabilities.</title>
        <authorList>
            <person name="Nagy L.G."/>
            <person name="Riley R."/>
            <person name="Tritt A."/>
            <person name="Adam C."/>
            <person name="Daum C."/>
            <person name="Floudas D."/>
            <person name="Sun H."/>
            <person name="Yadav J.S."/>
            <person name="Pangilinan J."/>
            <person name="Larsson K.H."/>
            <person name="Matsuura K."/>
            <person name="Barry K."/>
            <person name="Labutti K."/>
            <person name="Kuo R."/>
            <person name="Ohm R.A."/>
            <person name="Bhattacharya S.S."/>
            <person name="Shirouzu T."/>
            <person name="Yoshinaga Y."/>
            <person name="Martin F.M."/>
            <person name="Grigoriev I.V."/>
            <person name="Hibbett D.S."/>
        </authorList>
    </citation>
    <scope>NUCLEOTIDE SEQUENCE [LARGE SCALE GENOMIC DNA]</scope>
    <source>
        <strain evidence="2 3">TUFC12733</strain>
    </source>
</reference>
<proteinExistence type="predicted"/>
<sequence length="380" mass="42739">MYRSKWCLPAVLRLVATNLQGMPNLTGLDYIAVAALIRCSPLRLLPCRLQNLSVFAFLDDDVLHALNEQSSIRRLSILDMGPESNEVALIPAMDRIILPTTLPALEELIAPLELAYRLLPGRPIRHLSVPSVMEDIAASRLAQAIAATRGPIVSLHLHTFSFETFERTLPAILQATTQLLVLNLDFIEIRNQPTLERLNSSPGLSFFTPLSRPRKLLLRFTLRATLLQEDHHDFLQSFQHACPALEEVVLSSMLRGESVTYARTAVGAGGKWDKKVYDIIHPKRQNLTAIRNYVRIGGLADDPRADPQDRTWFGPHDRLFIEEEADKVDFKPGPEYVWCWGWDGAGDLDGPDVDPIWEKMDEKSTSGQSVEVKHDRSLDL</sequence>
<protein>
    <submittedName>
        <fullName evidence="2">Glycosyltransferase family 69 protein</fullName>
    </submittedName>
</protein>
<evidence type="ECO:0000313" key="3">
    <source>
        <dbReference type="Proteomes" id="UP000076738"/>
    </source>
</evidence>
<dbReference type="STRING" id="1330018.A0A167GGQ7"/>
<accession>A0A167GGQ7</accession>
<dbReference type="OrthoDB" id="3360383at2759"/>
<keyword evidence="2" id="KW-0808">Transferase</keyword>
<evidence type="ECO:0000256" key="1">
    <source>
        <dbReference type="SAM" id="MobiDB-lite"/>
    </source>
</evidence>
<keyword evidence="3" id="KW-1185">Reference proteome</keyword>
<evidence type="ECO:0000313" key="2">
    <source>
        <dbReference type="EMBL" id="KZO90539.1"/>
    </source>
</evidence>
<dbReference type="EMBL" id="KV417339">
    <property type="protein sequence ID" value="KZO90539.1"/>
    <property type="molecule type" value="Genomic_DNA"/>
</dbReference>
<dbReference type="Proteomes" id="UP000076738">
    <property type="component" value="Unassembled WGS sequence"/>
</dbReference>
<name>A0A167GGQ7_CALVF</name>
<dbReference type="AlphaFoldDB" id="A0A167GGQ7"/>
<dbReference type="GO" id="GO:0016740">
    <property type="term" value="F:transferase activity"/>
    <property type="evidence" value="ECO:0007669"/>
    <property type="project" value="UniProtKB-KW"/>
</dbReference>
<feature type="region of interest" description="Disordered" evidence="1">
    <location>
        <begin position="351"/>
        <end position="380"/>
    </location>
</feature>